<evidence type="ECO:0000313" key="3">
    <source>
        <dbReference type="EMBL" id="KRN34060.1"/>
    </source>
</evidence>
<name>A0A0R2G9N1_9LACO</name>
<evidence type="ECO:0000313" key="5">
    <source>
        <dbReference type="Proteomes" id="UP000051751"/>
    </source>
</evidence>
<evidence type="ECO:0000313" key="4">
    <source>
        <dbReference type="Proteomes" id="UP000051645"/>
    </source>
</evidence>
<dbReference type="Proteomes" id="UP000051751">
    <property type="component" value="Unassembled WGS sequence"/>
</dbReference>
<dbReference type="CDD" id="cd11541">
    <property type="entry name" value="NTP-PPase_u4"/>
    <property type="match status" value="1"/>
</dbReference>
<dbReference type="PATRIC" id="fig|81857.3.peg.300"/>
<dbReference type="Proteomes" id="UP000051645">
    <property type="component" value="Unassembled WGS sequence"/>
</dbReference>
<dbReference type="STRING" id="81857.IV38_GL000295"/>
<reference evidence="4 5" key="1">
    <citation type="journal article" date="2015" name="Genome Announc.">
        <title>Expanding the biotechnology potential of lactobacilli through comparative genomics of 213 strains and associated genera.</title>
        <authorList>
            <person name="Sun Z."/>
            <person name="Harris H.M."/>
            <person name="McCann A."/>
            <person name="Guo C."/>
            <person name="Argimon S."/>
            <person name="Zhang W."/>
            <person name="Yang X."/>
            <person name="Jeffery I.B."/>
            <person name="Cooney J.C."/>
            <person name="Kagawa T.F."/>
            <person name="Liu W."/>
            <person name="Song Y."/>
            <person name="Salvetti E."/>
            <person name="Wrobel A."/>
            <person name="Rasinkangas P."/>
            <person name="Parkhill J."/>
            <person name="Rea M.C."/>
            <person name="O'Sullivan O."/>
            <person name="Ritari J."/>
            <person name="Douillard F.P."/>
            <person name="Paul Ross R."/>
            <person name="Yang R."/>
            <person name="Briner A.E."/>
            <person name="Felis G.E."/>
            <person name="de Vos W.M."/>
            <person name="Barrangou R."/>
            <person name="Klaenhammer T.R."/>
            <person name="Caufield P.W."/>
            <person name="Cui Y."/>
            <person name="Zhang H."/>
            <person name="O'Toole P.W."/>
        </authorList>
    </citation>
    <scope>NUCLEOTIDE SEQUENCE [LARGE SCALE GENOMIC DNA]</scope>
    <source>
        <strain evidence="2 5">ATCC BAA-66</strain>
        <strain evidence="3 4">DSM 13344</strain>
    </source>
</reference>
<dbReference type="InterPro" id="IPR011379">
    <property type="entry name" value="MazG-related_GP37"/>
</dbReference>
<dbReference type="EMBL" id="JQAT01000001">
    <property type="protein sequence ID" value="KRN29411.1"/>
    <property type="molecule type" value="Genomic_DNA"/>
</dbReference>
<gene>
    <name evidence="2" type="ORF">IV38_GL000295</name>
    <name evidence="3" type="ORF">IV40_GL000374</name>
</gene>
<sequence length="99" mass="11353">MEFNDYQKLANRTLYGNEQVLTNCALGLASESGEVIDLIKKYTFHGADLDPDELTKKMGDVLWYLSQIAEWADIPFDEVAAQNIKKLEDRYPDAHENKQ</sequence>
<dbReference type="OrthoDB" id="350573at2"/>
<dbReference type="EMBL" id="JQAZ01000001">
    <property type="protein sequence ID" value="KRN34060.1"/>
    <property type="molecule type" value="Genomic_DNA"/>
</dbReference>
<protein>
    <submittedName>
        <fullName evidence="3">Nucleoside pyrophosphatase</fullName>
    </submittedName>
</protein>
<evidence type="ECO:0000313" key="2">
    <source>
        <dbReference type="EMBL" id="KRN29411.1"/>
    </source>
</evidence>
<dbReference type="AlphaFoldDB" id="A0A0R2G9N1"/>
<dbReference type="InterPro" id="IPR004518">
    <property type="entry name" value="MazG-like_dom"/>
</dbReference>
<organism evidence="3 4">
    <name type="scientific">Lactobacillus selangorensis</name>
    <dbReference type="NCBI Taxonomy" id="81857"/>
    <lineage>
        <taxon>Bacteria</taxon>
        <taxon>Bacillati</taxon>
        <taxon>Bacillota</taxon>
        <taxon>Bacilli</taxon>
        <taxon>Lactobacillales</taxon>
        <taxon>Lactobacillaceae</taxon>
        <taxon>Lactobacillus</taxon>
    </lineage>
</organism>
<dbReference type="RefSeq" id="WP_057768659.1">
    <property type="nucleotide sequence ID" value="NZ_JQAT01000001.1"/>
</dbReference>
<dbReference type="PIRSF" id="PIRSF006639">
    <property type="entry name" value="UCP006639_pph"/>
    <property type="match status" value="1"/>
</dbReference>
<dbReference type="SUPFAM" id="SSF101386">
    <property type="entry name" value="all-alpha NTP pyrophosphatases"/>
    <property type="match status" value="1"/>
</dbReference>
<feature type="domain" description="NTP pyrophosphohydrolase MazG-like" evidence="1">
    <location>
        <begin position="24"/>
        <end position="93"/>
    </location>
</feature>
<proteinExistence type="predicted"/>
<dbReference type="Pfam" id="PF03819">
    <property type="entry name" value="MazG"/>
    <property type="match status" value="1"/>
</dbReference>
<evidence type="ECO:0000259" key="1">
    <source>
        <dbReference type="Pfam" id="PF03819"/>
    </source>
</evidence>
<comment type="caution">
    <text evidence="3">The sequence shown here is derived from an EMBL/GenBank/DDBJ whole genome shotgun (WGS) entry which is preliminary data.</text>
</comment>
<dbReference type="Gene3D" id="1.10.287.1080">
    <property type="entry name" value="MazG-like"/>
    <property type="match status" value="1"/>
</dbReference>
<accession>A0A0R2G9N1</accession>
<keyword evidence="4" id="KW-1185">Reference proteome</keyword>